<dbReference type="PANTHER" id="PTHR46609">
    <property type="entry name" value="EXONUCLEASE, PHAGE-TYPE/RECB, C-TERMINAL DOMAIN-CONTAINING PROTEIN"/>
    <property type="match status" value="1"/>
</dbReference>
<evidence type="ECO:0000259" key="3">
    <source>
        <dbReference type="PROSITE" id="PS50800"/>
    </source>
</evidence>
<feature type="domain" description="SWIM-type" evidence="4">
    <location>
        <begin position="151"/>
        <end position="190"/>
    </location>
</feature>
<dbReference type="Pfam" id="PF02037">
    <property type="entry name" value="SAP"/>
    <property type="match status" value="1"/>
</dbReference>
<dbReference type="Gene3D" id="3.90.320.10">
    <property type="match status" value="1"/>
</dbReference>
<keyword evidence="1" id="KW-0863">Zinc-finger</keyword>
<dbReference type="EMBL" id="JAZGQO010000015">
    <property type="protein sequence ID" value="KAK6169861.1"/>
    <property type="molecule type" value="Genomic_DNA"/>
</dbReference>
<evidence type="ECO:0000313" key="6">
    <source>
        <dbReference type="Proteomes" id="UP001347796"/>
    </source>
</evidence>
<dbReference type="PANTHER" id="PTHR46609:SF8">
    <property type="entry name" value="YQAJ VIRAL RECOMBINASE DOMAIN-CONTAINING PROTEIN"/>
    <property type="match status" value="1"/>
</dbReference>
<dbReference type="CDD" id="cd22343">
    <property type="entry name" value="PDDEXK_lambda_exonuclease-like"/>
    <property type="match status" value="1"/>
</dbReference>
<dbReference type="InterPro" id="IPR011604">
    <property type="entry name" value="PDDEXK-like_dom_sf"/>
</dbReference>
<dbReference type="Gene3D" id="1.10.720.30">
    <property type="entry name" value="SAP domain"/>
    <property type="match status" value="1"/>
</dbReference>
<keyword evidence="1" id="KW-0862">Zinc</keyword>
<reference evidence="5 6" key="1">
    <citation type="submission" date="2024-01" db="EMBL/GenBank/DDBJ databases">
        <title>The genome of the rayed Mediterranean limpet Patella caerulea (Linnaeus, 1758).</title>
        <authorList>
            <person name="Anh-Thu Weber A."/>
            <person name="Halstead-Nussloch G."/>
        </authorList>
    </citation>
    <scope>NUCLEOTIDE SEQUENCE [LARGE SCALE GENOMIC DNA]</scope>
    <source>
        <strain evidence="5">AATW-2023a</strain>
        <tissue evidence="5">Whole specimen</tissue>
    </source>
</reference>
<dbReference type="Pfam" id="PF09588">
    <property type="entry name" value="YqaJ"/>
    <property type="match status" value="1"/>
</dbReference>
<feature type="domain" description="SAP" evidence="3">
    <location>
        <begin position="6"/>
        <end position="40"/>
    </location>
</feature>
<dbReference type="PROSITE" id="PS50966">
    <property type="entry name" value="ZF_SWIM"/>
    <property type="match status" value="1"/>
</dbReference>
<dbReference type="GO" id="GO:0006281">
    <property type="term" value="P:DNA repair"/>
    <property type="evidence" value="ECO:0007669"/>
    <property type="project" value="UniProtKB-ARBA"/>
</dbReference>
<dbReference type="InterPro" id="IPR051703">
    <property type="entry name" value="NF-kappa-B_Signaling_Reg"/>
</dbReference>
<dbReference type="InterPro" id="IPR007527">
    <property type="entry name" value="Znf_SWIM"/>
</dbReference>
<dbReference type="Proteomes" id="UP001347796">
    <property type="component" value="Unassembled WGS sequence"/>
</dbReference>
<dbReference type="GO" id="GO:0008270">
    <property type="term" value="F:zinc ion binding"/>
    <property type="evidence" value="ECO:0007669"/>
    <property type="project" value="UniProtKB-KW"/>
</dbReference>
<feature type="region of interest" description="Disordered" evidence="2">
    <location>
        <begin position="215"/>
        <end position="246"/>
    </location>
</feature>
<keyword evidence="1" id="KW-0479">Metal-binding</keyword>
<gene>
    <name evidence="5" type="ORF">SNE40_020836</name>
</gene>
<sequence>MAENNYGRFTVGKLKDELAKRGARTTGRKEALIERLDAYDKNDNFRNPVIHLPEYTIPQWPSSGFRQLVPEHRLTLPKIDRCQMDGYFKYRMVSDHGMVNDLKALQKGEKLMESDRVNACSLCEIDTGTCTCIYFTGIVAAAMKKKVTYNYKVSVEKSSGEIVNSHCECPAGKGPHGTCKHLAAVLLMLVKFIEDGQCKIKRSCTENLQSFHMPKRQYEGSPVKSEKIPQSKQPRLDDPRPSAHRNKASFEADVRNRVHNFCVSEQLDLTIKFLYPKADMLTAVKDHDYLMLPYTQYWVDSYFQIKEAEAIKLEACTRRQSLCSKWHDAREWRLTASRFGDITHMTARRNVDKLCESICFPPVLSGPPVIHGLKFETVACKSFEKKTGFIVSKCGVFVHPSYPYLGATPDGVIDDDKIIEIKCPYTGRDVNIAPGKYFPYLEYLDGSSKVRLSRHSRYYSQIQGQLYLSKHQLCFFIIFTHKDLYIEKIEVDNDYCKGSLLPKLELFYHKYLRPYIASHL</sequence>
<dbReference type="SUPFAM" id="SSF68906">
    <property type="entry name" value="SAP domain"/>
    <property type="match status" value="1"/>
</dbReference>
<dbReference type="PROSITE" id="PS50800">
    <property type="entry name" value="SAP"/>
    <property type="match status" value="1"/>
</dbReference>
<dbReference type="SUPFAM" id="SSF52980">
    <property type="entry name" value="Restriction endonuclease-like"/>
    <property type="match status" value="1"/>
</dbReference>
<dbReference type="InterPro" id="IPR036361">
    <property type="entry name" value="SAP_dom_sf"/>
</dbReference>
<organism evidence="5 6">
    <name type="scientific">Patella caerulea</name>
    <name type="common">Rayed Mediterranean limpet</name>
    <dbReference type="NCBI Taxonomy" id="87958"/>
    <lineage>
        <taxon>Eukaryota</taxon>
        <taxon>Metazoa</taxon>
        <taxon>Spiralia</taxon>
        <taxon>Lophotrochozoa</taxon>
        <taxon>Mollusca</taxon>
        <taxon>Gastropoda</taxon>
        <taxon>Patellogastropoda</taxon>
        <taxon>Patelloidea</taxon>
        <taxon>Patellidae</taxon>
        <taxon>Patella</taxon>
    </lineage>
</organism>
<dbReference type="InterPro" id="IPR019080">
    <property type="entry name" value="YqaJ_viral_recombinase"/>
</dbReference>
<name>A0AAN8J4Z5_PATCE</name>
<dbReference type="Pfam" id="PF04434">
    <property type="entry name" value="SWIM"/>
    <property type="match status" value="1"/>
</dbReference>
<keyword evidence="6" id="KW-1185">Reference proteome</keyword>
<dbReference type="InterPro" id="IPR003034">
    <property type="entry name" value="SAP_dom"/>
</dbReference>
<proteinExistence type="predicted"/>
<dbReference type="AlphaFoldDB" id="A0AAN8J4Z5"/>
<feature type="compositionally biased region" description="Basic and acidic residues" evidence="2">
    <location>
        <begin position="224"/>
        <end position="241"/>
    </location>
</feature>
<evidence type="ECO:0000313" key="5">
    <source>
        <dbReference type="EMBL" id="KAK6169861.1"/>
    </source>
</evidence>
<evidence type="ECO:0000256" key="2">
    <source>
        <dbReference type="SAM" id="MobiDB-lite"/>
    </source>
</evidence>
<evidence type="ECO:0008006" key="7">
    <source>
        <dbReference type="Google" id="ProtNLM"/>
    </source>
</evidence>
<dbReference type="SMART" id="SM00513">
    <property type="entry name" value="SAP"/>
    <property type="match status" value="1"/>
</dbReference>
<evidence type="ECO:0000259" key="4">
    <source>
        <dbReference type="PROSITE" id="PS50966"/>
    </source>
</evidence>
<dbReference type="InterPro" id="IPR011335">
    <property type="entry name" value="Restrct_endonuc-II-like"/>
</dbReference>
<comment type="caution">
    <text evidence="5">The sequence shown here is derived from an EMBL/GenBank/DDBJ whole genome shotgun (WGS) entry which is preliminary data.</text>
</comment>
<protein>
    <recommendedName>
        <fullName evidence="7">SWIM-type domain-containing protein</fullName>
    </recommendedName>
</protein>
<evidence type="ECO:0000256" key="1">
    <source>
        <dbReference type="PROSITE-ProRule" id="PRU00325"/>
    </source>
</evidence>
<accession>A0AAN8J4Z5</accession>